<sequence>MSAADLKKHRTDKGENRKGGNMGRKRPCTENTGRGDVLFEFNGFEQDDKGESRLRSPIDYLWESESESEGSDRGKPMQKDMEFNSGLAEDEDGDGDGDSDSDSDGDEDNNEN</sequence>
<name>A0A553HZE7_9PEZI</name>
<organism evidence="2 3">
    <name type="scientific">Xylaria flabelliformis</name>
    <dbReference type="NCBI Taxonomy" id="2512241"/>
    <lineage>
        <taxon>Eukaryota</taxon>
        <taxon>Fungi</taxon>
        <taxon>Dikarya</taxon>
        <taxon>Ascomycota</taxon>
        <taxon>Pezizomycotina</taxon>
        <taxon>Sordariomycetes</taxon>
        <taxon>Xylariomycetidae</taxon>
        <taxon>Xylariales</taxon>
        <taxon>Xylariaceae</taxon>
        <taxon>Xylaria</taxon>
    </lineage>
</organism>
<comment type="caution">
    <text evidence="2">The sequence shown here is derived from an EMBL/GenBank/DDBJ whole genome shotgun (WGS) entry which is preliminary data.</text>
</comment>
<dbReference type="AlphaFoldDB" id="A0A553HZE7"/>
<reference evidence="3" key="1">
    <citation type="submission" date="2019-06" db="EMBL/GenBank/DDBJ databases">
        <title>Draft genome sequence of the griseofulvin-producing fungus Xylaria cubensis strain G536.</title>
        <authorList>
            <person name="Mead M.E."/>
            <person name="Raja H.A."/>
            <person name="Steenwyk J.L."/>
            <person name="Knowles S.L."/>
            <person name="Oberlies N.H."/>
            <person name="Rokas A."/>
        </authorList>
    </citation>
    <scope>NUCLEOTIDE SEQUENCE [LARGE SCALE GENOMIC DNA]</scope>
    <source>
        <strain evidence="3">G536</strain>
    </source>
</reference>
<feature type="compositionally biased region" description="Basic and acidic residues" evidence="1">
    <location>
        <begin position="46"/>
        <end position="56"/>
    </location>
</feature>
<feature type="compositionally biased region" description="Basic and acidic residues" evidence="1">
    <location>
        <begin position="70"/>
        <end position="82"/>
    </location>
</feature>
<proteinExistence type="predicted"/>
<protein>
    <submittedName>
        <fullName evidence="2">Uncharacterized protein</fullName>
    </submittedName>
</protein>
<dbReference type="Proteomes" id="UP000319160">
    <property type="component" value="Unassembled WGS sequence"/>
</dbReference>
<keyword evidence="3" id="KW-1185">Reference proteome</keyword>
<evidence type="ECO:0000313" key="2">
    <source>
        <dbReference type="EMBL" id="TRX93322.1"/>
    </source>
</evidence>
<feature type="compositionally biased region" description="Acidic residues" evidence="1">
    <location>
        <begin position="88"/>
        <end position="112"/>
    </location>
</feature>
<evidence type="ECO:0000313" key="3">
    <source>
        <dbReference type="Proteomes" id="UP000319160"/>
    </source>
</evidence>
<evidence type="ECO:0000256" key="1">
    <source>
        <dbReference type="SAM" id="MobiDB-lite"/>
    </source>
</evidence>
<gene>
    <name evidence="2" type="ORF">FHL15_005901</name>
</gene>
<feature type="region of interest" description="Disordered" evidence="1">
    <location>
        <begin position="1"/>
        <end position="112"/>
    </location>
</feature>
<dbReference type="EMBL" id="VFLP01000030">
    <property type="protein sequence ID" value="TRX93322.1"/>
    <property type="molecule type" value="Genomic_DNA"/>
</dbReference>
<accession>A0A553HZE7</accession>